<sequence length="81" mass="9527">MSVLKEEEEKILKNESQIILQNDEERGRYKKLINREFQHAKVYDFNFLTEVGHDRDFIKPSGTLVGLSFPISLKKVLIFSQ</sequence>
<accession>A0A0A9CII2</accession>
<name>A0A0A9CII2_ARUDO</name>
<evidence type="ECO:0000313" key="1">
    <source>
        <dbReference type="EMBL" id="JAD71342.1"/>
    </source>
</evidence>
<reference evidence="1" key="1">
    <citation type="submission" date="2014-09" db="EMBL/GenBank/DDBJ databases">
        <authorList>
            <person name="Magalhaes I.L.F."/>
            <person name="Oliveira U."/>
            <person name="Santos F.R."/>
            <person name="Vidigal T.H.D.A."/>
            <person name="Brescovit A.D."/>
            <person name="Santos A.J."/>
        </authorList>
    </citation>
    <scope>NUCLEOTIDE SEQUENCE</scope>
    <source>
        <tissue evidence="1">Shoot tissue taken approximately 20 cm above the soil surface</tissue>
    </source>
</reference>
<proteinExistence type="predicted"/>
<reference evidence="1" key="2">
    <citation type="journal article" date="2015" name="Data Brief">
        <title>Shoot transcriptome of the giant reed, Arundo donax.</title>
        <authorList>
            <person name="Barrero R.A."/>
            <person name="Guerrero F.D."/>
            <person name="Moolhuijzen P."/>
            <person name="Goolsby J.A."/>
            <person name="Tidwell J."/>
            <person name="Bellgard S.E."/>
            <person name="Bellgard M.I."/>
        </authorList>
    </citation>
    <scope>NUCLEOTIDE SEQUENCE</scope>
    <source>
        <tissue evidence="1">Shoot tissue taken approximately 20 cm above the soil surface</tissue>
    </source>
</reference>
<protein>
    <submittedName>
        <fullName evidence="1">Uncharacterized protein</fullName>
    </submittedName>
</protein>
<organism evidence="1">
    <name type="scientific">Arundo donax</name>
    <name type="common">Giant reed</name>
    <name type="synonym">Donax arundinaceus</name>
    <dbReference type="NCBI Taxonomy" id="35708"/>
    <lineage>
        <taxon>Eukaryota</taxon>
        <taxon>Viridiplantae</taxon>
        <taxon>Streptophyta</taxon>
        <taxon>Embryophyta</taxon>
        <taxon>Tracheophyta</taxon>
        <taxon>Spermatophyta</taxon>
        <taxon>Magnoliopsida</taxon>
        <taxon>Liliopsida</taxon>
        <taxon>Poales</taxon>
        <taxon>Poaceae</taxon>
        <taxon>PACMAD clade</taxon>
        <taxon>Arundinoideae</taxon>
        <taxon>Arundineae</taxon>
        <taxon>Arundo</taxon>
    </lineage>
</organism>
<dbReference type="AlphaFoldDB" id="A0A0A9CII2"/>
<dbReference type="EMBL" id="GBRH01226553">
    <property type="protein sequence ID" value="JAD71342.1"/>
    <property type="molecule type" value="Transcribed_RNA"/>
</dbReference>